<sequence length="596" mass="65638">MPPATSTTILHQRPRPPYIITTSPILAEDAKEESYLPMHIRSPSETLLQRMSLQKRSLSFHHRQQISSDRSRELEILNLMGEGSFGAVYKAKHRPSGAVVAVKIIANASSSASEEEKIKGEIDILSRCDSPYIVGYCECFIKPPTKKPGEMWIVMEFCEGGSMSDLLEANNGIVLPEDCIRAVCASIVLGLEYLHGVANVCHRDIKCGNVLLTAGGHVKLADFGVSAELSNTINKRKTVVGSPYWMAPEVIRESHYDGRADVWSLGITAIEMAEGSPPHANLHPLRAIFVIPTKPAPTMADPDNWSPEMLDFVRCCCQKEASQRHDSAQLSSHPFVRKEVIALREMHMGETSTAEADARAKYLKLADSYNRKPGLLALRRVVDLLRKKLDRVKKKREVEKDAVKSSRSLDTPELPAPQGSSGPDDISGLATVAISSTDHAGNGITYQNGSSGPLSPSGFNPASGMYSTQAAIEIDPALAHDEKFRQDLYKLSKAFETRMAALRSAHELAQERLITEARLRNDKPMDVRGLMQKAAERNEKEQENRRAIDDAADLSVMKGVVETTPQSRKVKGRQSPISPGRINGRRLQPESPPVFP</sequence>
<feature type="domain" description="Protein kinase" evidence="4">
    <location>
        <begin position="74"/>
        <end position="336"/>
    </location>
</feature>
<keyword evidence="1" id="KW-0547">Nucleotide-binding</keyword>
<dbReference type="PROSITE" id="PS00108">
    <property type="entry name" value="PROTEIN_KINASE_ST"/>
    <property type="match status" value="1"/>
</dbReference>
<comment type="caution">
    <text evidence="5">The sequence shown here is derived from an EMBL/GenBank/DDBJ whole genome shotgun (WGS) entry which is preliminary data.</text>
</comment>
<evidence type="ECO:0000256" key="3">
    <source>
        <dbReference type="SAM" id="MobiDB-lite"/>
    </source>
</evidence>
<dbReference type="InterPro" id="IPR008271">
    <property type="entry name" value="Ser/Thr_kinase_AS"/>
</dbReference>
<name>A0AAD2GA33_9STRA</name>
<dbReference type="InterPro" id="IPR011009">
    <property type="entry name" value="Kinase-like_dom_sf"/>
</dbReference>
<dbReference type="Pfam" id="PF00069">
    <property type="entry name" value="Pkinase"/>
    <property type="match status" value="1"/>
</dbReference>
<protein>
    <recommendedName>
        <fullName evidence="4">Protein kinase domain-containing protein</fullName>
    </recommendedName>
</protein>
<feature type="region of interest" description="Disordered" evidence="3">
    <location>
        <begin position="395"/>
        <end position="428"/>
    </location>
</feature>
<dbReference type="EMBL" id="CAKOGP040002313">
    <property type="protein sequence ID" value="CAJ1966957.1"/>
    <property type="molecule type" value="Genomic_DNA"/>
</dbReference>
<dbReference type="Proteomes" id="UP001295423">
    <property type="component" value="Unassembled WGS sequence"/>
</dbReference>
<evidence type="ECO:0000256" key="2">
    <source>
        <dbReference type="ARBA" id="ARBA00022840"/>
    </source>
</evidence>
<accession>A0AAD2GA33</accession>
<proteinExistence type="predicted"/>
<dbReference type="FunFam" id="1.10.510.10:FF:001091">
    <property type="entry name" value="STE family protein kinase"/>
    <property type="match status" value="1"/>
</dbReference>
<dbReference type="GO" id="GO:0005737">
    <property type="term" value="C:cytoplasm"/>
    <property type="evidence" value="ECO:0007669"/>
    <property type="project" value="TreeGrafter"/>
</dbReference>
<evidence type="ECO:0000256" key="1">
    <source>
        <dbReference type="ARBA" id="ARBA00022741"/>
    </source>
</evidence>
<dbReference type="GO" id="GO:0005524">
    <property type="term" value="F:ATP binding"/>
    <property type="evidence" value="ECO:0007669"/>
    <property type="project" value="UniProtKB-KW"/>
</dbReference>
<dbReference type="InterPro" id="IPR050629">
    <property type="entry name" value="STE20/SPS1-PAK"/>
</dbReference>
<keyword evidence="6" id="KW-1185">Reference proteome</keyword>
<dbReference type="SUPFAM" id="SSF56112">
    <property type="entry name" value="Protein kinase-like (PK-like)"/>
    <property type="match status" value="1"/>
</dbReference>
<dbReference type="InterPro" id="IPR000719">
    <property type="entry name" value="Prot_kinase_dom"/>
</dbReference>
<gene>
    <name evidence="5" type="ORF">CYCCA115_LOCUS22540</name>
</gene>
<reference evidence="5" key="1">
    <citation type="submission" date="2023-08" db="EMBL/GenBank/DDBJ databases">
        <authorList>
            <person name="Audoor S."/>
            <person name="Bilcke G."/>
        </authorList>
    </citation>
    <scope>NUCLEOTIDE SEQUENCE</scope>
</reference>
<dbReference type="Gene3D" id="1.10.510.10">
    <property type="entry name" value="Transferase(Phosphotransferase) domain 1"/>
    <property type="match status" value="1"/>
</dbReference>
<dbReference type="PANTHER" id="PTHR48012">
    <property type="entry name" value="STERILE20-LIKE KINASE, ISOFORM B-RELATED"/>
    <property type="match status" value="1"/>
</dbReference>
<organism evidence="5 6">
    <name type="scientific">Cylindrotheca closterium</name>
    <dbReference type="NCBI Taxonomy" id="2856"/>
    <lineage>
        <taxon>Eukaryota</taxon>
        <taxon>Sar</taxon>
        <taxon>Stramenopiles</taxon>
        <taxon>Ochrophyta</taxon>
        <taxon>Bacillariophyta</taxon>
        <taxon>Bacillariophyceae</taxon>
        <taxon>Bacillariophycidae</taxon>
        <taxon>Bacillariales</taxon>
        <taxon>Bacillariaceae</taxon>
        <taxon>Cylindrotheca</taxon>
    </lineage>
</organism>
<dbReference type="PROSITE" id="PS50011">
    <property type="entry name" value="PROTEIN_KINASE_DOM"/>
    <property type="match status" value="1"/>
</dbReference>
<feature type="region of interest" description="Disordered" evidence="3">
    <location>
        <begin position="558"/>
        <end position="596"/>
    </location>
</feature>
<evidence type="ECO:0000313" key="6">
    <source>
        <dbReference type="Proteomes" id="UP001295423"/>
    </source>
</evidence>
<evidence type="ECO:0000259" key="4">
    <source>
        <dbReference type="PROSITE" id="PS50011"/>
    </source>
</evidence>
<dbReference type="GO" id="GO:0004674">
    <property type="term" value="F:protein serine/threonine kinase activity"/>
    <property type="evidence" value="ECO:0007669"/>
    <property type="project" value="TreeGrafter"/>
</dbReference>
<dbReference type="SMART" id="SM00220">
    <property type="entry name" value="S_TKc"/>
    <property type="match status" value="1"/>
</dbReference>
<evidence type="ECO:0000313" key="5">
    <source>
        <dbReference type="EMBL" id="CAJ1966957.1"/>
    </source>
</evidence>
<dbReference type="AlphaFoldDB" id="A0AAD2GA33"/>
<keyword evidence="2" id="KW-0067">ATP-binding</keyword>
<dbReference type="PANTHER" id="PTHR48012:SF2">
    <property type="entry name" value="STERILE20-LIKE KINASE, ISOFORM B"/>
    <property type="match status" value="1"/>
</dbReference>